<reference evidence="2" key="1">
    <citation type="submission" date="2013-05" db="EMBL/GenBank/DDBJ databases">
        <title>The Genome sequence of Mucor circinelloides f. circinelloides 1006PhL.</title>
        <authorList>
            <consortium name="The Broad Institute Genomics Platform"/>
            <person name="Cuomo C."/>
            <person name="Earl A."/>
            <person name="Findley K."/>
            <person name="Lee S.C."/>
            <person name="Walker B."/>
            <person name="Young S."/>
            <person name="Zeng Q."/>
            <person name="Gargeya S."/>
            <person name="Fitzgerald M."/>
            <person name="Haas B."/>
            <person name="Abouelleil A."/>
            <person name="Allen A.W."/>
            <person name="Alvarado L."/>
            <person name="Arachchi H.M."/>
            <person name="Berlin A.M."/>
            <person name="Chapman S.B."/>
            <person name="Gainer-Dewar J."/>
            <person name="Goldberg J."/>
            <person name="Griggs A."/>
            <person name="Gujja S."/>
            <person name="Hansen M."/>
            <person name="Howarth C."/>
            <person name="Imamovic A."/>
            <person name="Ireland A."/>
            <person name="Larimer J."/>
            <person name="McCowan C."/>
            <person name="Murphy C."/>
            <person name="Pearson M."/>
            <person name="Poon T.W."/>
            <person name="Priest M."/>
            <person name="Roberts A."/>
            <person name="Saif S."/>
            <person name="Shea T."/>
            <person name="Sisk P."/>
            <person name="Sykes S."/>
            <person name="Wortman J."/>
            <person name="Nusbaum C."/>
            <person name="Birren B."/>
        </authorList>
    </citation>
    <scope>NUCLEOTIDE SEQUENCE [LARGE SCALE GENOMIC DNA]</scope>
    <source>
        <strain evidence="2">1006PhL</strain>
    </source>
</reference>
<dbReference type="Proteomes" id="UP000014254">
    <property type="component" value="Unassembled WGS sequence"/>
</dbReference>
<protein>
    <submittedName>
        <fullName evidence="1">Uncharacterized protein</fullName>
    </submittedName>
</protein>
<dbReference type="OrthoDB" id="2270519at2759"/>
<sequence length="86" mass="9728">KSTGEKDDSTRIRLLNQMSTNLRERYLVAKVFASAFYDANQPLLARDLTCCADGEMQGEEKEIFYKICIVVIDFAGLTTNCKDLKV</sequence>
<feature type="non-terminal residue" evidence="1">
    <location>
        <position position="1"/>
    </location>
</feature>
<dbReference type="InParanoid" id="S2KAW9"/>
<gene>
    <name evidence="1" type="ORF">HMPREF1544_03809</name>
</gene>
<organism evidence="1 2">
    <name type="scientific">Mucor circinelloides f. circinelloides (strain 1006PhL)</name>
    <name type="common">Mucormycosis agent</name>
    <name type="synonym">Calyptromyces circinelloides</name>
    <dbReference type="NCBI Taxonomy" id="1220926"/>
    <lineage>
        <taxon>Eukaryota</taxon>
        <taxon>Fungi</taxon>
        <taxon>Fungi incertae sedis</taxon>
        <taxon>Mucoromycota</taxon>
        <taxon>Mucoromycotina</taxon>
        <taxon>Mucoromycetes</taxon>
        <taxon>Mucorales</taxon>
        <taxon>Mucorineae</taxon>
        <taxon>Mucoraceae</taxon>
        <taxon>Mucor</taxon>
    </lineage>
</organism>
<dbReference type="AlphaFoldDB" id="S2KAW9"/>
<accession>S2KAW9</accession>
<proteinExistence type="predicted"/>
<name>S2KAW9_MUCC1</name>
<dbReference type="EMBL" id="KE123935">
    <property type="protein sequence ID" value="EPB89440.1"/>
    <property type="molecule type" value="Genomic_DNA"/>
</dbReference>
<evidence type="ECO:0000313" key="2">
    <source>
        <dbReference type="Proteomes" id="UP000014254"/>
    </source>
</evidence>
<keyword evidence="2" id="KW-1185">Reference proteome</keyword>
<feature type="non-terminal residue" evidence="1">
    <location>
        <position position="86"/>
    </location>
</feature>
<dbReference type="VEuPathDB" id="FungiDB:HMPREF1544_03809"/>
<evidence type="ECO:0000313" key="1">
    <source>
        <dbReference type="EMBL" id="EPB89440.1"/>
    </source>
</evidence>